<comment type="caution">
    <text evidence="1">The sequence shown here is derived from an EMBL/GenBank/DDBJ whole genome shotgun (WGS) entry which is preliminary data.</text>
</comment>
<dbReference type="Proteomes" id="UP001219525">
    <property type="component" value="Unassembled WGS sequence"/>
</dbReference>
<reference evidence="1" key="1">
    <citation type="submission" date="2023-03" db="EMBL/GenBank/DDBJ databases">
        <title>Massive genome expansion in bonnet fungi (Mycena s.s.) driven by repeated elements and novel gene families across ecological guilds.</title>
        <authorList>
            <consortium name="Lawrence Berkeley National Laboratory"/>
            <person name="Harder C.B."/>
            <person name="Miyauchi S."/>
            <person name="Viragh M."/>
            <person name="Kuo A."/>
            <person name="Thoen E."/>
            <person name="Andreopoulos B."/>
            <person name="Lu D."/>
            <person name="Skrede I."/>
            <person name="Drula E."/>
            <person name="Henrissat B."/>
            <person name="Morin E."/>
            <person name="Kohler A."/>
            <person name="Barry K."/>
            <person name="LaButti K."/>
            <person name="Morin E."/>
            <person name="Salamov A."/>
            <person name="Lipzen A."/>
            <person name="Mereny Z."/>
            <person name="Hegedus B."/>
            <person name="Baldrian P."/>
            <person name="Stursova M."/>
            <person name="Weitz H."/>
            <person name="Taylor A."/>
            <person name="Grigoriev I.V."/>
            <person name="Nagy L.G."/>
            <person name="Martin F."/>
            <person name="Kauserud H."/>
        </authorList>
    </citation>
    <scope>NUCLEOTIDE SEQUENCE</scope>
    <source>
        <strain evidence="1">9144</strain>
    </source>
</reference>
<proteinExistence type="predicted"/>
<organism evidence="1 2">
    <name type="scientific">Mycena pura</name>
    <dbReference type="NCBI Taxonomy" id="153505"/>
    <lineage>
        <taxon>Eukaryota</taxon>
        <taxon>Fungi</taxon>
        <taxon>Dikarya</taxon>
        <taxon>Basidiomycota</taxon>
        <taxon>Agaricomycotina</taxon>
        <taxon>Agaricomycetes</taxon>
        <taxon>Agaricomycetidae</taxon>
        <taxon>Agaricales</taxon>
        <taxon>Marasmiineae</taxon>
        <taxon>Mycenaceae</taxon>
        <taxon>Mycena</taxon>
    </lineage>
</organism>
<sequence length="277" mass="30644">MGVNISHLDSAIYLLRCAACRAFRIHPATPIALIGYPIAAALLKRFSFIGGASDLWSATAVLVAVVMDLDGPTLLRIPEAEMQGDCSDVEDDPKDLLCCALSILDEFNSSVDAKALDTSIFLHREGLSLASPTHPQRFTLLWGLADALMIRCHLTGSLTDVKEAVTLLRELYIMQPNWSAPLRVALLLDGQIAESARLGLEDEQSAITNSQLRQTYETFSWESNAREAIRDILLRRLYDRFSNSENQEDLDEMIDLQREAVLSHGSQSLLHPNHAEG</sequence>
<evidence type="ECO:0000313" key="1">
    <source>
        <dbReference type="EMBL" id="KAJ7210067.1"/>
    </source>
</evidence>
<dbReference type="AlphaFoldDB" id="A0AAD6VEX4"/>
<name>A0AAD6VEX4_9AGAR</name>
<keyword evidence="2" id="KW-1185">Reference proteome</keyword>
<accession>A0AAD6VEX4</accession>
<gene>
    <name evidence="1" type="ORF">GGX14DRAFT_565860</name>
</gene>
<evidence type="ECO:0000313" key="2">
    <source>
        <dbReference type="Proteomes" id="UP001219525"/>
    </source>
</evidence>
<dbReference type="EMBL" id="JARJCW010000029">
    <property type="protein sequence ID" value="KAJ7210067.1"/>
    <property type="molecule type" value="Genomic_DNA"/>
</dbReference>
<protein>
    <submittedName>
        <fullName evidence="1">Uncharacterized protein</fullName>
    </submittedName>
</protein>